<keyword evidence="2" id="KW-1185">Reference proteome</keyword>
<sequence>MGSVAAVMNLLLCAMLLISGTNTEELISVPSVVNGIMGKPLYVAVEKKFSEEGVQFQGTWFQISPKPIHLVTFDNKRAIHNMLLKETVERITPPNISLNFTCLDEEDEGDYQLTINIIHTGHNESETVTKNVRITVNVPLSIPVVEKSSKGTLVEDQDNVTLTCTVEKGTKPKFEWFRNNHPVNPSKRHVFSQSNSILYISPVKKEDIGAYSCAVKNPISHFRSKVMELSVCYGPYNLEVNSEQGLRIGEVFTVNQGDMVFFDCLADSNPPNTCVWISRRDNNTEVLMTGPRFEVASHNLGHATKFLCRAFNNVTNKQDETHFTLVVANLGKDGPYNLEVNSEQGLRIGEVFTVNQGDMVFFDCLADSNPPNTCVWISRRDNNTEVLMTGPRFEVASHNLGHATKFLCRAFNNVTNKQDETHFTLVVANLGKGRENLVQEETAVSSLTIVAIFSLLGIVCMLIVLFWKSCHPKRVFMKIYSRPIPEQKGHEDATEDFGIYEFVSIPGRMESRQASCRSLTRLDSARDLHTTIYDVIKHVPETPTLSLQK</sequence>
<accession>A0ACC5XKS8</accession>
<evidence type="ECO:0000313" key="2">
    <source>
        <dbReference type="Proteomes" id="UP000829447"/>
    </source>
</evidence>
<dbReference type="Proteomes" id="UP000829447">
    <property type="component" value="Linkage Group LG23"/>
</dbReference>
<comment type="caution">
    <text evidence="1">The sequence shown here is derived from an EMBL/GenBank/DDBJ whole genome shotgun (WGS) entry which is preliminary data.</text>
</comment>
<reference evidence="1 2" key="1">
    <citation type="journal article" date="2022" name="bioRxiv">
        <title>An ancient truncated duplication of the anti-Mullerian hormone receptor type 2 gene is a potential conserved master sex determinant in the Pangasiidae catfish family.</title>
        <authorList>
            <person name="Wen M."/>
            <person name="Pan Q."/>
            <person name="Jouanno E."/>
            <person name="Montfort J."/>
            <person name="Zahm M."/>
            <person name="Cabau C."/>
            <person name="Klopp C."/>
            <person name="Iampietro C."/>
            <person name="Roques C."/>
            <person name="Bouchez O."/>
            <person name="Castinel A."/>
            <person name="Donnadieu C."/>
            <person name="Parrinello H."/>
            <person name="Poncet C."/>
            <person name="Belmonte E."/>
            <person name="Gautier V."/>
            <person name="Avarre J.-C."/>
            <person name="Dugue R."/>
            <person name="Gustiano R."/>
            <person name="Ha T.T.T."/>
            <person name="Campet M."/>
            <person name="Sriphairoj K."/>
            <person name="Ribolli J."/>
            <person name="de Almeida F.L."/>
            <person name="Desvignes T."/>
            <person name="Postlethwait J.H."/>
            <person name="Bucao C.F."/>
            <person name="Robinson-Rechavi M."/>
            <person name="Bobe J."/>
            <person name="Herpin A."/>
            <person name="Guiguen Y."/>
        </authorList>
    </citation>
    <scope>NUCLEOTIDE SEQUENCE [LARGE SCALE GENOMIC DNA]</scope>
    <source>
        <strain evidence="1">YG-Dec2019</strain>
    </source>
</reference>
<organism evidence="1 2">
    <name type="scientific">Pangasianodon gigas</name>
    <name type="common">Mekong giant catfish</name>
    <name type="synonym">Pangasius gigas</name>
    <dbReference type="NCBI Taxonomy" id="30993"/>
    <lineage>
        <taxon>Eukaryota</taxon>
        <taxon>Metazoa</taxon>
        <taxon>Chordata</taxon>
        <taxon>Craniata</taxon>
        <taxon>Vertebrata</taxon>
        <taxon>Euteleostomi</taxon>
        <taxon>Actinopterygii</taxon>
        <taxon>Neopterygii</taxon>
        <taxon>Teleostei</taxon>
        <taxon>Ostariophysi</taxon>
        <taxon>Siluriformes</taxon>
        <taxon>Pangasiidae</taxon>
        <taxon>Pangasianodon</taxon>
    </lineage>
</organism>
<protein>
    <submittedName>
        <fullName evidence="1">Uncharacterized protein</fullName>
    </submittedName>
</protein>
<name>A0ACC5XKS8_PANGG</name>
<evidence type="ECO:0000313" key="1">
    <source>
        <dbReference type="EMBL" id="MCI4391989.1"/>
    </source>
</evidence>
<proteinExistence type="predicted"/>
<dbReference type="EMBL" id="CM040476">
    <property type="protein sequence ID" value="MCI4391989.1"/>
    <property type="molecule type" value="Genomic_DNA"/>
</dbReference>
<gene>
    <name evidence="1" type="ORF">PGIGA_G00140740</name>
</gene>